<dbReference type="Pfam" id="PF00188">
    <property type="entry name" value="CAP"/>
    <property type="match status" value="1"/>
</dbReference>
<dbReference type="InterPro" id="IPR035940">
    <property type="entry name" value="CAP_sf"/>
</dbReference>
<dbReference type="EMBL" id="KN732785">
    <property type="protein sequence ID" value="KIH58720.1"/>
    <property type="molecule type" value="Genomic_DNA"/>
</dbReference>
<name>A0A0C2GCC6_9BILA</name>
<reference evidence="2 3" key="1">
    <citation type="submission" date="2013-12" db="EMBL/GenBank/DDBJ databases">
        <title>Draft genome of the parsitic nematode Ancylostoma duodenale.</title>
        <authorList>
            <person name="Mitreva M."/>
        </authorList>
    </citation>
    <scope>NUCLEOTIDE SEQUENCE [LARGE SCALE GENOMIC DNA]</scope>
    <source>
        <strain evidence="2 3">Zhejiang</strain>
    </source>
</reference>
<accession>A0A0C2GCC6</accession>
<proteinExistence type="predicted"/>
<dbReference type="AlphaFoldDB" id="A0A0C2GCC6"/>
<gene>
    <name evidence="2" type="ORF">ANCDUO_11070</name>
</gene>
<protein>
    <submittedName>
        <fullName evidence="2">SCP-like protein</fullName>
    </submittedName>
</protein>
<feature type="domain" description="SCP" evidence="1">
    <location>
        <begin position="2"/>
        <end position="142"/>
    </location>
</feature>
<dbReference type="Proteomes" id="UP000054047">
    <property type="component" value="Unassembled WGS sequence"/>
</dbReference>
<evidence type="ECO:0000259" key="1">
    <source>
        <dbReference type="SMART" id="SM00198"/>
    </source>
</evidence>
<dbReference type="OrthoDB" id="10386470at2759"/>
<organism evidence="2 3">
    <name type="scientific">Ancylostoma duodenale</name>
    <dbReference type="NCBI Taxonomy" id="51022"/>
    <lineage>
        <taxon>Eukaryota</taxon>
        <taxon>Metazoa</taxon>
        <taxon>Ecdysozoa</taxon>
        <taxon>Nematoda</taxon>
        <taxon>Chromadorea</taxon>
        <taxon>Rhabditida</taxon>
        <taxon>Rhabditina</taxon>
        <taxon>Rhabditomorpha</taxon>
        <taxon>Strongyloidea</taxon>
        <taxon>Ancylostomatidae</taxon>
        <taxon>Ancylostomatinae</taxon>
        <taxon>Ancylostoma</taxon>
    </lineage>
</organism>
<dbReference type="CDD" id="cd05380">
    <property type="entry name" value="CAP_euk"/>
    <property type="match status" value="1"/>
</dbReference>
<dbReference type="Gene3D" id="3.40.33.10">
    <property type="entry name" value="CAP"/>
    <property type="match status" value="1"/>
</dbReference>
<dbReference type="SUPFAM" id="SSF55797">
    <property type="entry name" value="PR-1-like"/>
    <property type="match status" value="1"/>
</dbReference>
<evidence type="ECO:0000313" key="2">
    <source>
        <dbReference type="EMBL" id="KIH58720.1"/>
    </source>
</evidence>
<sequence>MRRKILDFHNKVRTRLVEGQEKDLPKAKRMRNLTWDCNLEKKAESEFTTDCLIDPKKVKNRGFNQYVQDSYDDDAKITYGKDLKPALNWWWDRRSEILKRSNVLTHEGLLPFANMANEKNKKIGCTYKFDEVFSSLYAYTISKLVTHWMV</sequence>
<dbReference type="SMART" id="SM00198">
    <property type="entry name" value="SCP"/>
    <property type="match status" value="1"/>
</dbReference>
<evidence type="ECO:0000313" key="3">
    <source>
        <dbReference type="Proteomes" id="UP000054047"/>
    </source>
</evidence>
<keyword evidence="3" id="KW-1185">Reference proteome</keyword>
<dbReference type="InterPro" id="IPR014044">
    <property type="entry name" value="CAP_dom"/>
</dbReference>